<dbReference type="Gene3D" id="1.20.140.10">
    <property type="entry name" value="Butyryl-CoA Dehydrogenase, subunit A, domain 3"/>
    <property type="match status" value="1"/>
</dbReference>
<sequence length="597" mass="63573">MAYRTPVRDMHFLLEHAAGLDAVRATGAFDDLSDDLVASILEEAGRFADEVVAPLNPVSDRQGARLENGQVVTTPGFKEAYAQYVEAGWNGLAFPEAWGGQNLPATLALAVFDALCGACLSFTMGMSLTQAAVKALLAHGSDEQRTLYLPKLTTGEWTATMNLSEPQAGSDLSNLKCRAEPVGDGTYKITGTKIWISYGDHDMTQNICHLVLARTPDAPEGTRGISMFLVPKYRVNEDGSLGDFNDVRVAGIEEKLGQHGSPTCVMSYGDAGECLGTLVGEENAGLKSMFVMMNAARIDVGMQAASVGEASFQHALAYAQGRVQGRPYGVKTGQQNPIYDHPDVRRMLFTMKALTEASRALCYANMAAYDVAHRSSDAEAMAQAKRREELLTPLSKAFSSDRAIETTNLGIQVHGGMGFVEETGAAQFYRDCRVAAIYEGTNGIQAIDLVGRKLGMEEGGLAYDFLDEVEAGAEALRASGHEGLAAAGERMAAEAKRLRETTAWMLTAMRTETEAGLTGAVPYQDQFGYVAAGHYLLRAALAALGEKGGAVDAYLEGRIAIAAFYADHILPRAEGLAAVVTAGAGSVAPIDPELLIA</sequence>
<dbReference type="Pfam" id="PF12806">
    <property type="entry name" value="Acyl-CoA_dh_C"/>
    <property type="match status" value="1"/>
</dbReference>
<comment type="cofactor">
    <cofactor evidence="1 10">
        <name>FAD</name>
        <dbReference type="ChEBI" id="CHEBI:57692"/>
    </cofactor>
</comment>
<dbReference type="Gene3D" id="2.40.110.10">
    <property type="entry name" value="Butyryl-CoA Dehydrogenase, subunit A, domain 2"/>
    <property type="match status" value="1"/>
</dbReference>
<dbReference type="Proteomes" id="UP000563524">
    <property type="component" value="Unassembled WGS sequence"/>
</dbReference>
<feature type="domain" description="Acyl-CoA oxidase/dehydrogenase middle" evidence="12">
    <location>
        <begin position="161"/>
        <end position="268"/>
    </location>
</feature>
<dbReference type="FunFam" id="2.40.110.10:FF:000031">
    <property type="entry name" value="Acyl-CoA dehydrogenase, putative"/>
    <property type="match status" value="1"/>
</dbReference>
<evidence type="ECO:0000313" key="16">
    <source>
        <dbReference type="Proteomes" id="UP000563524"/>
    </source>
</evidence>
<evidence type="ECO:0000256" key="7">
    <source>
        <dbReference type="ARBA" id="ARBA00058683"/>
    </source>
</evidence>
<evidence type="ECO:0000259" key="13">
    <source>
        <dbReference type="Pfam" id="PF02771"/>
    </source>
</evidence>
<dbReference type="Pfam" id="PF00441">
    <property type="entry name" value="Acyl-CoA_dh_1"/>
    <property type="match status" value="1"/>
</dbReference>
<dbReference type="GO" id="GO:0050660">
    <property type="term" value="F:flavin adenine dinucleotide binding"/>
    <property type="evidence" value="ECO:0007669"/>
    <property type="project" value="InterPro"/>
</dbReference>
<evidence type="ECO:0000259" key="14">
    <source>
        <dbReference type="Pfam" id="PF12806"/>
    </source>
</evidence>
<feature type="domain" description="Acyl-CoA dehydrogenase/oxidase C-terminal" evidence="11">
    <location>
        <begin position="283"/>
        <end position="448"/>
    </location>
</feature>
<reference evidence="15 16" key="1">
    <citation type="submission" date="2020-08" db="EMBL/GenBank/DDBJ databases">
        <title>Genomic Encyclopedia of Type Strains, Phase IV (KMG-IV): sequencing the most valuable type-strain genomes for metagenomic binning, comparative biology and taxonomic classification.</title>
        <authorList>
            <person name="Goeker M."/>
        </authorList>
    </citation>
    <scope>NUCLEOTIDE SEQUENCE [LARGE SCALE GENOMIC DNA]</scope>
    <source>
        <strain evidence="15 16">DSM 102850</strain>
    </source>
</reference>
<evidence type="ECO:0000256" key="5">
    <source>
        <dbReference type="ARBA" id="ARBA00023002"/>
    </source>
</evidence>
<dbReference type="InterPro" id="IPR009075">
    <property type="entry name" value="AcylCo_DH/oxidase_C"/>
</dbReference>
<evidence type="ECO:0000259" key="12">
    <source>
        <dbReference type="Pfam" id="PF02770"/>
    </source>
</evidence>
<accession>A0A840I5X1</accession>
<dbReference type="EC" id="1.3.99.41" evidence="8"/>
<dbReference type="InterPro" id="IPR036250">
    <property type="entry name" value="AcylCo_DH-like_C"/>
</dbReference>
<dbReference type="InterPro" id="IPR052166">
    <property type="entry name" value="Diverse_Acyl-CoA_DH"/>
</dbReference>
<evidence type="ECO:0000256" key="4">
    <source>
        <dbReference type="ARBA" id="ARBA00022827"/>
    </source>
</evidence>
<dbReference type="InterPro" id="IPR037069">
    <property type="entry name" value="AcylCoA_DH/ox_N_sf"/>
</dbReference>
<keyword evidence="16" id="KW-1185">Reference proteome</keyword>
<dbReference type="EMBL" id="JACHOB010000005">
    <property type="protein sequence ID" value="MBB4659715.1"/>
    <property type="molecule type" value="Genomic_DNA"/>
</dbReference>
<keyword evidence="5 10" id="KW-0560">Oxidoreductase</keyword>
<comment type="catalytic activity">
    <reaction evidence="6">
        <text>3-(methylsulfanyl)propanoyl-CoA + oxidized [electron-transfer flavoprotein] + H(+) = 3-(methylsulfanyl)acryloyl-CoA + reduced [electron-transfer flavoprotein]</text>
        <dbReference type="Rhea" id="RHEA:52612"/>
        <dbReference type="Rhea" id="RHEA-COMP:10685"/>
        <dbReference type="Rhea" id="RHEA-COMP:10686"/>
        <dbReference type="ChEBI" id="CHEBI:15378"/>
        <dbReference type="ChEBI" id="CHEBI:57692"/>
        <dbReference type="ChEBI" id="CHEBI:58307"/>
        <dbReference type="ChEBI" id="CHEBI:82815"/>
        <dbReference type="ChEBI" id="CHEBI:84994"/>
        <dbReference type="EC" id="1.3.99.41"/>
    </reaction>
    <physiologicalReaction direction="left-to-right" evidence="6">
        <dbReference type="Rhea" id="RHEA:52613"/>
    </physiologicalReaction>
</comment>
<feature type="domain" description="Acyl-CoA dehydrogenase/oxidase N-terminal" evidence="13">
    <location>
        <begin position="40"/>
        <end position="156"/>
    </location>
</feature>
<keyword evidence="3 10" id="KW-0285">Flavoprotein</keyword>
<evidence type="ECO:0000259" key="11">
    <source>
        <dbReference type="Pfam" id="PF00441"/>
    </source>
</evidence>
<proteinExistence type="inferred from homology"/>
<feature type="domain" description="Acetyl-CoA dehydrogenase-like C-terminal" evidence="14">
    <location>
        <begin position="465"/>
        <end position="588"/>
    </location>
</feature>
<dbReference type="Gene3D" id="1.10.540.10">
    <property type="entry name" value="Acyl-CoA dehydrogenase/oxidase, N-terminal domain"/>
    <property type="match status" value="1"/>
</dbReference>
<dbReference type="Pfam" id="PF02770">
    <property type="entry name" value="Acyl-CoA_dh_M"/>
    <property type="match status" value="1"/>
</dbReference>
<dbReference type="InterPro" id="IPR046373">
    <property type="entry name" value="Acyl-CoA_Oxase/DH_mid-dom_sf"/>
</dbReference>
<dbReference type="GO" id="GO:0016627">
    <property type="term" value="F:oxidoreductase activity, acting on the CH-CH group of donors"/>
    <property type="evidence" value="ECO:0007669"/>
    <property type="project" value="InterPro"/>
</dbReference>
<comment type="caution">
    <text evidence="15">The sequence shown here is derived from an EMBL/GenBank/DDBJ whole genome shotgun (WGS) entry which is preliminary data.</text>
</comment>
<dbReference type="PANTHER" id="PTHR42803">
    <property type="entry name" value="ACYL-COA DEHYDROGENASE"/>
    <property type="match status" value="1"/>
</dbReference>
<dbReference type="Pfam" id="PF02771">
    <property type="entry name" value="Acyl-CoA_dh_N"/>
    <property type="match status" value="1"/>
</dbReference>
<dbReference type="PANTHER" id="PTHR42803:SF1">
    <property type="entry name" value="BROAD-SPECIFICITY LINEAR ACYL-COA DEHYDROGENASE FADE5"/>
    <property type="match status" value="1"/>
</dbReference>
<protein>
    <recommendedName>
        <fullName evidence="9">3-methylmercaptopropionyl-CoA dehydrogenase</fullName>
        <ecNumber evidence="8">1.3.99.41</ecNumber>
    </recommendedName>
</protein>
<evidence type="ECO:0000256" key="6">
    <source>
        <dbReference type="ARBA" id="ARBA00051388"/>
    </source>
</evidence>
<dbReference type="InterPro" id="IPR006091">
    <property type="entry name" value="Acyl-CoA_Oxase/DH_mid-dom"/>
</dbReference>
<dbReference type="RefSeq" id="WP_183818607.1">
    <property type="nucleotide sequence ID" value="NZ_JACHOB010000005.1"/>
</dbReference>
<dbReference type="InterPro" id="IPR025878">
    <property type="entry name" value="Acyl-CoA_dh-like_C_dom"/>
</dbReference>
<gene>
    <name evidence="15" type="ORF">GGQ59_002256</name>
</gene>
<evidence type="ECO:0000313" key="15">
    <source>
        <dbReference type="EMBL" id="MBB4659715.1"/>
    </source>
</evidence>
<keyword evidence="4 10" id="KW-0274">FAD</keyword>
<evidence type="ECO:0000256" key="1">
    <source>
        <dbReference type="ARBA" id="ARBA00001974"/>
    </source>
</evidence>
<evidence type="ECO:0000256" key="2">
    <source>
        <dbReference type="ARBA" id="ARBA00009347"/>
    </source>
</evidence>
<dbReference type="InterPro" id="IPR009100">
    <property type="entry name" value="AcylCoA_DH/oxidase_NM_dom_sf"/>
</dbReference>
<comment type="similarity">
    <text evidence="2 10">Belongs to the acyl-CoA dehydrogenase family.</text>
</comment>
<dbReference type="InterPro" id="IPR013786">
    <property type="entry name" value="AcylCoA_DH/ox_N"/>
</dbReference>
<name>A0A840I5X1_9PROT</name>
<dbReference type="AlphaFoldDB" id="A0A840I5X1"/>
<dbReference type="SUPFAM" id="SSF56645">
    <property type="entry name" value="Acyl-CoA dehydrogenase NM domain-like"/>
    <property type="match status" value="1"/>
</dbReference>
<evidence type="ECO:0000256" key="10">
    <source>
        <dbReference type="RuleBase" id="RU362125"/>
    </source>
</evidence>
<evidence type="ECO:0000256" key="8">
    <source>
        <dbReference type="ARBA" id="ARBA00066694"/>
    </source>
</evidence>
<comment type="function">
    <text evidence="7">Involved in the assimilation of dimethylsulphoniopropionate (DMSP), an important compound in the fixation of carbon in marine phytoplankton, by mediating the conversion of 3-(methylthio)propanoyl-CoA (MMPA-CoA) to 3-(methylthio)acryloyl-CoA (MTA-CoA).</text>
</comment>
<evidence type="ECO:0000256" key="3">
    <source>
        <dbReference type="ARBA" id="ARBA00022630"/>
    </source>
</evidence>
<evidence type="ECO:0000256" key="9">
    <source>
        <dbReference type="ARBA" id="ARBA00069043"/>
    </source>
</evidence>
<organism evidence="15 16">
    <name type="scientific">Parvularcula dongshanensis</name>
    <dbReference type="NCBI Taxonomy" id="1173995"/>
    <lineage>
        <taxon>Bacteria</taxon>
        <taxon>Pseudomonadati</taxon>
        <taxon>Pseudomonadota</taxon>
        <taxon>Alphaproteobacteria</taxon>
        <taxon>Parvularculales</taxon>
        <taxon>Parvularculaceae</taxon>
        <taxon>Parvularcula</taxon>
    </lineage>
</organism>
<dbReference type="SUPFAM" id="SSF47203">
    <property type="entry name" value="Acyl-CoA dehydrogenase C-terminal domain-like"/>
    <property type="match status" value="1"/>
</dbReference>